<reference evidence="2 3" key="1">
    <citation type="journal article" date="2015" name="Genome Biol.">
        <title>Comparative genomics of Steinernema reveals deeply conserved gene regulatory networks.</title>
        <authorList>
            <person name="Dillman A.R."/>
            <person name="Macchietto M."/>
            <person name="Porter C.F."/>
            <person name="Rogers A."/>
            <person name="Williams B."/>
            <person name="Antoshechkin I."/>
            <person name="Lee M.M."/>
            <person name="Goodwin Z."/>
            <person name="Lu X."/>
            <person name="Lewis E.E."/>
            <person name="Goodrich-Blair H."/>
            <person name="Stock S.P."/>
            <person name="Adams B.J."/>
            <person name="Sternberg P.W."/>
            <person name="Mortazavi A."/>
        </authorList>
    </citation>
    <scope>NUCLEOTIDE SEQUENCE [LARGE SCALE GENOMIC DNA]</scope>
    <source>
        <strain evidence="2 3">ALL</strain>
    </source>
</reference>
<proteinExistence type="predicted"/>
<organism evidence="2 3">
    <name type="scientific">Steinernema carpocapsae</name>
    <name type="common">Entomopathogenic nematode</name>
    <dbReference type="NCBI Taxonomy" id="34508"/>
    <lineage>
        <taxon>Eukaryota</taxon>
        <taxon>Metazoa</taxon>
        <taxon>Ecdysozoa</taxon>
        <taxon>Nematoda</taxon>
        <taxon>Chromadorea</taxon>
        <taxon>Rhabditida</taxon>
        <taxon>Tylenchina</taxon>
        <taxon>Panagrolaimomorpha</taxon>
        <taxon>Strongyloidoidea</taxon>
        <taxon>Steinernematidae</taxon>
        <taxon>Steinernema</taxon>
    </lineage>
</organism>
<evidence type="ECO:0000256" key="1">
    <source>
        <dbReference type="SAM" id="MobiDB-lite"/>
    </source>
</evidence>
<dbReference type="AlphaFoldDB" id="A0A4U5PI56"/>
<feature type="region of interest" description="Disordered" evidence="1">
    <location>
        <begin position="75"/>
        <end position="99"/>
    </location>
</feature>
<dbReference type="EMBL" id="AZBU02000002">
    <property type="protein sequence ID" value="TKR96258.1"/>
    <property type="molecule type" value="Genomic_DNA"/>
</dbReference>
<name>A0A4U5PI56_STECR</name>
<accession>A0A4U5PI56</accession>
<keyword evidence="3" id="KW-1185">Reference proteome</keyword>
<reference evidence="2 3" key="2">
    <citation type="journal article" date="2019" name="G3 (Bethesda)">
        <title>Hybrid Assembly of the Genome of the Entomopathogenic Nematode Steinernema carpocapsae Identifies the X-Chromosome.</title>
        <authorList>
            <person name="Serra L."/>
            <person name="Macchietto M."/>
            <person name="Macias-Munoz A."/>
            <person name="McGill C.J."/>
            <person name="Rodriguez I.M."/>
            <person name="Rodriguez B."/>
            <person name="Murad R."/>
            <person name="Mortazavi A."/>
        </authorList>
    </citation>
    <scope>NUCLEOTIDE SEQUENCE [LARGE SCALE GENOMIC DNA]</scope>
    <source>
        <strain evidence="2 3">ALL</strain>
    </source>
</reference>
<protein>
    <submittedName>
        <fullName evidence="2">Uncharacterized protein</fullName>
    </submittedName>
</protein>
<gene>
    <name evidence="2" type="ORF">L596_010306</name>
</gene>
<evidence type="ECO:0000313" key="2">
    <source>
        <dbReference type="EMBL" id="TKR96258.1"/>
    </source>
</evidence>
<evidence type="ECO:0000313" key="3">
    <source>
        <dbReference type="Proteomes" id="UP000298663"/>
    </source>
</evidence>
<sequence length="99" mass="10948">MDAFGTGAVGARWMLNPHWNRRQVAVIKSVGKILRSILKRLLGLGGFQLLLAAPHQVEPAGSVMFHPAHRIEVRTSQRAPNGHTWKTPGIQEDLKPTSH</sequence>
<dbReference type="Proteomes" id="UP000298663">
    <property type="component" value="Unassembled WGS sequence"/>
</dbReference>
<comment type="caution">
    <text evidence="2">The sequence shown here is derived from an EMBL/GenBank/DDBJ whole genome shotgun (WGS) entry which is preliminary data.</text>
</comment>